<dbReference type="Gene3D" id="2.40.50.100">
    <property type="match status" value="1"/>
</dbReference>
<dbReference type="InterPro" id="IPR058982">
    <property type="entry name" value="Beta-barrel_AprE"/>
</dbReference>
<dbReference type="PANTHER" id="PTHR32347:SF23">
    <property type="entry name" value="BLL5650 PROTEIN"/>
    <property type="match status" value="1"/>
</dbReference>
<reference evidence="7 8" key="1">
    <citation type="journal article" date="2016" name="Nat. Commun.">
        <title>Thousands of microbial genomes shed light on interconnected biogeochemical processes in an aquifer system.</title>
        <authorList>
            <person name="Anantharaman K."/>
            <person name="Brown C.T."/>
            <person name="Hug L.A."/>
            <person name="Sharon I."/>
            <person name="Castelle C.J."/>
            <person name="Probst A.J."/>
            <person name="Thomas B.C."/>
            <person name="Singh A."/>
            <person name="Wilkins M.J."/>
            <person name="Karaoz U."/>
            <person name="Brodie E.L."/>
            <person name="Williams K.H."/>
            <person name="Hubbard S.S."/>
            <person name="Banfield J.F."/>
        </authorList>
    </citation>
    <scope>NUCLEOTIDE SEQUENCE [LARGE SCALE GENOMIC DNA]</scope>
</reference>
<dbReference type="InterPro" id="IPR050465">
    <property type="entry name" value="UPF0194_transport"/>
</dbReference>
<dbReference type="SUPFAM" id="SSF111369">
    <property type="entry name" value="HlyD-like secretion proteins"/>
    <property type="match status" value="2"/>
</dbReference>
<dbReference type="Proteomes" id="UP000176241">
    <property type="component" value="Unassembled WGS sequence"/>
</dbReference>
<keyword evidence="3 4" id="KW-0175">Coiled coil</keyword>
<dbReference type="AlphaFoldDB" id="A0A1G1XYN5"/>
<evidence type="ECO:0000256" key="5">
    <source>
        <dbReference type="SAM" id="Phobius"/>
    </source>
</evidence>
<evidence type="ECO:0000259" key="6">
    <source>
        <dbReference type="Pfam" id="PF26002"/>
    </source>
</evidence>
<keyword evidence="5" id="KW-1133">Transmembrane helix</keyword>
<comment type="subcellular location">
    <subcellularLocation>
        <location evidence="1">Cell envelope</location>
    </subcellularLocation>
</comment>
<sequence>MKKLLKSKIFWIVGGVVIVAAAFMIRSAQQGKQVEYTTEPVKRGEIMQTVSATGQVKSASEIELNFRNTGKLSVLNIETGDKVETGQILAQLKATDLAINVNKARADLDEAQANLDKLKAGSIEQDIAVYEVLVAKSEADLSEAQDSLVNTEATYKQTQENEKKNILVDVDSSLTKANIALQEVYDTLNYEGDDDNFVTSSFSLRQKVQTEYSSSLTKVDEAELVYNLTKIDPTDENIDSAVDLTLVALSQTQDTLDDLSKLLDYVVINSVLTRSELDTLKTTINSERTTIDASISTVQTGKQDLADARLNYQTKVKAAENAVEVARQSLSKAQADLEFKKAPARPEDIALYEARVKKALSDLQYAQDKYEETILKAPIDGVITEVNFEIGEQTSLSEPVIKMLATENYEIKVDIPESDIVKIDLGDKADITLDAFSDDDVFGGTVTTINPAQTEIQDVIYYQVTVTLVSEQPSNVSSLLEKIKPGMTANITIATDKKEDILVIPSRAVKERNGNKIVEVLENGQPREVEVIVGLRGDEGLIEVISGLAEGQSVITFTKGE</sequence>
<feature type="coiled-coil region" evidence="4">
    <location>
        <begin position="302"/>
        <end position="336"/>
    </location>
</feature>
<keyword evidence="5" id="KW-0812">Transmembrane</keyword>
<dbReference type="Gene3D" id="2.40.420.20">
    <property type="match status" value="1"/>
</dbReference>
<comment type="caution">
    <text evidence="7">The sequence shown here is derived from an EMBL/GenBank/DDBJ whole genome shotgun (WGS) entry which is preliminary data.</text>
</comment>
<name>A0A1G1XYN5_9BACT</name>
<evidence type="ECO:0000313" key="7">
    <source>
        <dbReference type="EMBL" id="OGY45122.1"/>
    </source>
</evidence>
<gene>
    <name evidence="7" type="ORF">A2731_04015</name>
</gene>
<feature type="domain" description="AprE-like beta-barrel" evidence="6">
    <location>
        <begin position="411"/>
        <end position="495"/>
    </location>
</feature>
<dbReference type="GO" id="GO:0030313">
    <property type="term" value="C:cell envelope"/>
    <property type="evidence" value="ECO:0007669"/>
    <property type="project" value="UniProtKB-SubCell"/>
</dbReference>
<evidence type="ECO:0000256" key="1">
    <source>
        <dbReference type="ARBA" id="ARBA00004196"/>
    </source>
</evidence>
<dbReference type="PANTHER" id="PTHR32347">
    <property type="entry name" value="EFFLUX SYSTEM COMPONENT YKNX-RELATED"/>
    <property type="match status" value="1"/>
</dbReference>
<accession>A0A1G1XYN5</accession>
<comment type="similarity">
    <text evidence="2">Belongs to the membrane fusion protein (MFP) (TC 8.A.1) family.</text>
</comment>
<proteinExistence type="inferred from homology"/>
<dbReference type="Gene3D" id="1.10.287.470">
    <property type="entry name" value="Helix hairpin bin"/>
    <property type="match status" value="1"/>
</dbReference>
<organism evidence="7 8">
    <name type="scientific">Candidatus Buchananbacteria bacterium RIFCSPHIGHO2_01_FULL_39_8</name>
    <dbReference type="NCBI Taxonomy" id="1797533"/>
    <lineage>
        <taxon>Bacteria</taxon>
        <taxon>Candidatus Buchananiibacteriota</taxon>
    </lineage>
</organism>
<protein>
    <recommendedName>
        <fullName evidence="6">AprE-like beta-barrel domain-containing protein</fullName>
    </recommendedName>
</protein>
<evidence type="ECO:0000313" key="8">
    <source>
        <dbReference type="Proteomes" id="UP000176241"/>
    </source>
</evidence>
<evidence type="ECO:0000256" key="2">
    <source>
        <dbReference type="ARBA" id="ARBA00009477"/>
    </source>
</evidence>
<dbReference type="Gene3D" id="2.40.30.170">
    <property type="match status" value="1"/>
</dbReference>
<dbReference type="GO" id="GO:0016020">
    <property type="term" value="C:membrane"/>
    <property type="evidence" value="ECO:0007669"/>
    <property type="project" value="InterPro"/>
</dbReference>
<evidence type="ECO:0000256" key="4">
    <source>
        <dbReference type="SAM" id="Coils"/>
    </source>
</evidence>
<dbReference type="STRING" id="1797533.A2731_04015"/>
<dbReference type="EMBL" id="MHIC01000018">
    <property type="protein sequence ID" value="OGY45122.1"/>
    <property type="molecule type" value="Genomic_DNA"/>
</dbReference>
<keyword evidence="5" id="KW-0472">Membrane</keyword>
<evidence type="ECO:0000256" key="3">
    <source>
        <dbReference type="ARBA" id="ARBA00023054"/>
    </source>
</evidence>
<dbReference type="GO" id="GO:0022857">
    <property type="term" value="F:transmembrane transporter activity"/>
    <property type="evidence" value="ECO:0007669"/>
    <property type="project" value="InterPro"/>
</dbReference>
<feature type="transmembrane region" description="Helical" evidence="5">
    <location>
        <begin position="9"/>
        <end position="28"/>
    </location>
</feature>
<dbReference type="InterPro" id="IPR006143">
    <property type="entry name" value="RND_pump_MFP"/>
</dbReference>
<dbReference type="NCBIfam" id="TIGR01730">
    <property type="entry name" value="RND_mfp"/>
    <property type="match status" value="1"/>
</dbReference>
<feature type="coiled-coil region" evidence="4">
    <location>
        <begin position="94"/>
        <end position="161"/>
    </location>
</feature>
<dbReference type="Pfam" id="PF26002">
    <property type="entry name" value="Beta-barrel_AprE"/>
    <property type="match status" value="1"/>
</dbReference>